<dbReference type="RefSeq" id="XP_062634169.1">
    <property type="nucleotide sequence ID" value="XM_062778170.1"/>
</dbReference>
<dbReference type="CDD" id="cd23023">
    <property type="entry name" value="zf-HIT_BCD1"/>
    <property type="match status" value="1"/>
</dbReference>
<dbReference type="GO" id="GO:0008270">
    <property type="term" value="F:zinc ion binding"/>
    <property type="evidence" value="ECO:0007669"/>
    <property type="project" value="UniProtKB-UniRule"/>
</dbReference>
<dbReference type="GeneID" id="87814783"/>
<dbReference type="GO" id="GO:0048254">
    <property type="term" value="P:snoRNA localization"/>
    <property type="evidence" value="ECO:0007669"/>
    <property type="project" value="TreeGrafter"/>
</dbReference>
<dbReference type="SUPFAM" id="SSF144232">
    <property type="entry name" value="HIT/MYND zinc finger-like"/>
    <property type="match status" value="1"/>
</dbReference>
<feature type="region of interest" description="Disordered" evidence="15">
    <location>
        <begin position="236"/>
        <end position="299"/>
    </location>
</feature>
<feature type="coiled-coil region" evidence="14">
    <location>
        <begin position="72"/>
        <end position="99"/>
    </location>
</feature>
<evidence type="ECO:0000256" key="1">
    <source>
        <dbReference type="ARBA" id="ARBA00022499"/>
    </source>
</evidence>
<evidence type="ECO:0000256" key="12">
    <source>
        <dbReference type="ARBA" id="ARBA00077531"/>
    </source>
</evidence>
<evidence type="ECO:0000259" key="16">
    <source>
        <dbReference type="PROSITE" id="PS51083"/>
    </source>
</evidence>
<keyword evidence="14" id="KW-0175">Coiled coil</keyword>
<keyword evidence="3" id="KW-0597">Phosphoprotein</keyword>
<reference evidence="17" key="1">
    <citation type="journal article" date="2023" name="Mol. Phylogenet. Evol.">
        <title>Genome-scale phylogeny and comparative genomics of the fungal order Sordariales.</title>
        <authorList>
            <person name="Hensen N."/>
            <person name="Bonometti L."/>
            <person name="Westerberg I."/>
            <person name="Brannstrom I.O."/>
            <person name="Guillou S."/>
            <person name="Cros-Aarteil S."/>
            <person name="Calhoun S."/>
            <person name="Haridas S."/>
            <person name="Kuo A."/>
            <person name="Mondo S."/>
            <person name="Pangilinan J."/>
            <person name="Riley R."/>
            <person name="LaButti K."/>
            <person name="Andreopoulos B."/>
            <person name="Lipzen A."/>
            <person name="Chen C."/>
            <person name="Yan M."/>
            <person name="Daum C."/>
            <person name="Ng V."/>
            <person name="Clum A."/>
            <person name="Steindorff A."/>
            <person name="Ohm R.A."/>
            <person name="Martin F."/>
            <person name="Silar P."/>
            <person name="Natvig D.O."/>
            <person name="Lalanne C."/>
            <person name="Gautier V."/>
            <person name="Ament-Velasquez S.L."/>
            <person name="Kruys A."/>
            <person name="Hutchinson M.I."/>
            <person name="Powell A.J."/>
            <person name="Barry K."/>
            <person name="Miller A.N."/>
            <person name="Grigoriev I.V."/>
            <person name="Debuchy R."/>
            <person name="Gladieux P."/>
            <person name="Hiltunen Thoren M."/>
            <person name="Johannesson H."/>
        </authorList>
    </citation>
    <scope>NUCLEOTIDE SEQUENCE</scope>
    <source>
        <strain evidence="17">CBS 141.50</strain>
    </source>
</reference>
<comment type="subunit">
    <text evidence="10">Interacts with FBL, SNU13, NOP58, NUFIP1, RUVBL1, RUVBL2 and TAF9. Interacts (via HIT-type zinc finger) with the RUVBL1/RUVBL2 complex in the presence of ADP.</text>
</comment>
<keyword evidence="5 13" id="KW-0863">Zinc-finger</keyword>
<dbReference type="PROSITE" id="PS51083">
    <property type="entry name" value="ZF_HIT"/>
    <property type="match status" value="1"/>
</dbReference>
<sequence>MSGTVLSTLCSICHAQPPKYRCPRCSARTCSVPCIQKHKARADCDGQRNPRAFMPLKQLKTASGVDHDYNFLTSIERARERAEKDIVEARRLLSEKELRPQNEEKVFQKVWHRDELHHVPVQHQSYKKHGKPQEGLTFIDGFDKHVRRRLRFLDIEATTMPKGMARQKENATAWNRRTQSINWQVEWLVYHVSELGLAIAPPNDQDPLRILHKTLEGKPLHSGLASTLDWHRGQLDRQTRTQTAAENGHDAEAEIEADDGAPPSSKKRKLNPPNKSSTESKPRPSTQDPWTGTWPAAPYTTQYPHTSAWTQTTTLPHADTTLEETLVRWEFYMLSAHTSNDSAPAKSRTKKVIPLASTETLTSALTGRTIIEFPTIIAVPHGWGVPAGYTVGSTERRAPRVGNTMLEEEGNRMSTGRGDNSKKRTFESRFEGSRRGGSSRGGGMGYGRGGKRFKPNDGGRPQVPRDEDQSDAEEGEIGSDDDDDEETGVGNADAVLTEGGPVLPPMMDVDWDADRSSMTLGREVGYGGGSVFALGSEADRSSMTFGREEEEQEDGEVKEEGGMERARGLVDYGSSDESD</sequence>
<evidence type="ECO:0000256" key="8">
    <source>
        <dbReference type="ARBA" id="ARBA00049598"/>
    </source>
</evidence>
<evidence type="ECO:0000256" key="2">
    <source>
        <dbReference type="ARBA" id="ARBA00022517"/>
    </source>
</evidence>
<feature type="compositionally biased region" description="Basic and acidic residues" evidence="15">
    <location>
        <begin position="419"/>
        <end position="434"/>
    </location>
</feature>
<evidence type="ECO:0000256" key="5">
    <source>
        <dbReference type="ARBA" id="ARBA00022771"/>
    </source>
</evidence>
<feature type="compositionally biased region" description="Gly residues" evidence="15">
    <location>
        <begin position="438"/>
        <end position="448"/>
    </location>
</feature>
<feature type="domain" description="HIT-type" evidence="16">
    <location>
        <begin position="10"/>
        <end position="44"/>
    </location>
</feature>
<evidence type="ECO:0000256" key="4">
    <source>
        <dbReference type="ARBA" id="ARBA00022723"/>
    </source>
</evidence>
<keyword evidence="4" id="KW-0479">Metal-binding</keyword>
<accession>A0AAN6ZK46</accession>
<keyword evidence="6" id="KW-0862">Zinc</keyword>
<dbReference type="AlphaFoldDB" id="A0AAN6ZK46"/>
<evidence type="ECO:0000313" key="17">
    <source>
        <dbReference type="EMBL" id="KAK4140798.1"/>
    </source>
</evidence>
<evidence type="ECO:0000313" key="18">
    <source>
        <dbReference type="Proteomes" id="UP001302676"/>
    </source>
</evidence>
<dbReference type="InterPro" id="IPR007529">
    <property type="entry name" value="Znf_HIT"/>
</dbReference>
<dbReference type="PANTHER" id="PTHR13483">
    <property type="entry name" value="BOX C_D SNORNA PROTEIN 1-RELATED"/>
    <property type="match status" value="1"/>
</dbReference>
<comment type="similarity">
    <text evidence="9">Belongs to the BCD1 family.</text>
</comment>
<evidence type="ECO:0000256" key="9">
    <source>
        <dbReference type="ARBA" id="ARBA00049654"/>
    </source>
</evidence>
<comment type="function">
    <text evidence="8">Required for box C/D snoRNAs accumulation involved in snoRNA processing, snoRNA transport to the nucleolus and ribosome biogenesis.</text>
</comment>
<keyword evidence="2" id="KW-0690">Ribosome biogenesis</keyword>
<dbReference type="GO" id="GO:0000463">
    <property type="term" value="P:maturation of LSU-rRNA from tricistronic rRNA transcript (SSU-rRNA, 5.8S rRNA, LSU-rRNA)"/>
    <property type="evidence" value="ECO:0007669"/>
    <property type="project" value="TreeGrafter"/>
</dbReference>
<gene>
    <name evidence="17" type="ORF">C8A04DRAFT_14623</name>
</gene>
<evidence type="ECO:0000256" key="14">
    <source>
        <dbReference type="SAM" id="Coils"/>
    </source>
</evidence>
<evidence type="ECO:0000256" key="3">
    <source>
        <dbReference type="ARBA" id="ARBA00022553"/>
    </source>
</evidence>
<reference evidence="17" key="2">
    <citation type="submission" date="2023-05" db="EMBL/GenBank/DDBJ databases">
        <authorList>
            <consortium name="Lawrence Berkeley National Laboratory"/>
            <person name="Steindorff A."/>
            <person name="Hensen N."/>
            <person name="Bonometti L."/>
            <person name="Westerberg I."/>
            <person name="Brannstrom I.O."/>
            <person name="Guillou S."/>
            <person name="Cros-Aarteil S."/>
            <person name="Calhoun S."/>
            <person name="Haridas S."/>
            <person name="Kuo A."/>
            <person name="Mondo S."/>
            <person name="Pangilinan J."/>
            <person name="Riley R."/>
            <person name="Labutti K."/>
            <person name="Andreopoulos B."/>
            <person name="Lipzen A."/>
            <person name="Chen C."/>
            <person name="Yanf M."/>
            <person name="Daum C."/>
            <person name="Ng V."/>
            <person name="Clum A."/>
            <person name="Ohm R."/>
            <person name="Martin F."/>
            <person name="Silar P."/>
            <person name="Natvig D."/>
            <person name="Lalanne C."/>
            <person name="Gautier V."/>
            <person name="Ament-Velasquez S.L."/>
            <person name="Kruys A."/>
            <person name="Hutchinson M.I."/>
            <person name="Powell A.J."/>
            <person name="Barry K."/>
            <person name="Miller A.N."/>
            <person name="Grigoriev I.V."/>
            <person name="Debuchy R."/>
            <person name="Gladieux P."/>
            <person name="Thoren M.H."/>
            <person name="Johannesson H."/>
        </authorList>
    </citation>
    <scope>NUCLEOTIDE SEQUENCE</scope>
    <source>
        <strain evidence="17">CBS 141.50</strain>
    </source>
</reference>
<feature type="compositionally biased region" description="Acidic residues" evidence="15">
    <location>
        <begin position="548"/>
        <end position="557"/>
    </location>
</feature>
<organism evidence="17 18">
    <name type="scientific">Dichotomopilus funicola</name>
    <dbReference type="NCBI Taxonomy" id="1934379"/>
    <lineage>
        <taxon>Eukaryota</taxon>
        <taxon>Fungi</taxon>
        <taxon>Dikarya</taxon>
        <taxon>Ascomycota</taxon>
        <taxon>Pezizomycotina</taxon>
        <taxon>Sordariomycetes</taxon>
        <taxon>Sordariomycetidae</taxon>
        <taxon>Sordariales</taxon>
        <taxon>Chaetomiaceae</taxon>
        <taxon>Dichotomopilus</taxon>
    </lineage>
</organism>
<comment type="caution">
    <text evidence="17">The sequence shown here is derived from an EMBL/GenBank/DDBJ whole genome shotgun (WGS) entry which is preliminary data.</text>
</comment>
<keyword evidence="18" id="KW-1185">Reference proteome</keyword>
<dbReference type="EMBL" id="MU853623">
    <property type="protein sequence ID" value="KAK4140798.1"/>
    <property type="molecule type" value="Genomic_DNA"/>
</dbReference>
<dbReference type="FunFam" id="3.30.60.190:FF:000001">
    <property type="entry name" value="box C/D snoRNA protein 1"/>
    <property type="match status" value="1"/>
</dbReference>
<dbReference type="GO" id="GO:0005634">
    <property type="term" value="C:nucleus"/>
    <property type="evidence" value="ECO:0007669"/>
    <property type="project" value="TreeGrafter"/>
</dbReference>
<dbReference type="GO" id="GO:0070761">
    <property type="term" value="C:pre-snoRNP complex"/>
    <property type="evidence" value="ECO:0007669"/>
    <property type="project" value="TreeGrafter"/>
</dbReference>
<dbReference type="Pfam" id="PF04438">
    <property type="entry name" value="zf-HIT"/>
    <property type="match status" value="1"/>
</dbReference>
<dbReference type="Pfam" id="PF25790">
    <property type="entry name" value="BCD1"/>
    <property type="match status" value="1"/>
</dbReference>
<protein>
    <recommendedName>
        <fullName evidence="11">Box C/D snoRNA protein 1</fullName>
    </recommendedName>
    <alternativeName>
        <fullName evidence="12">Zinc finger HIT domain-containing protein 6</fullName>
    </alternativeName>
</protein>
<evidence type="ECO:0000256" key="15">
    <source>
        <dbReference type="SAM" id="MobiDB-lite"/>
    </source>
</evidence>
<keyword evidence="1" id="KW-1017">Isopeptide bond</keyword>
<feature type="compositionally biased region" description="Acidic residues" evidence="15">
    <location>
        <begin position="468"/>
        <end position="487"/>
    </location>
</feature>
<feature type="region of interest" description="Disordered" evidence="15">
    <location>
        <begin position="537"/>
        <end position="579"/>
    </location>
</feature>
<evidence type="ECO:0000256" key="6">
    <source>
        <dbReference type="ARBA" id="ARBA00022833"/>
    </source>
</evidence>
<feature type="region of interest" description="Disordered" evidence="15">
    <location>
        <begin position="394"/>
        <end position="510"/>
    </location>
</feature>
<evidence type="ECO:0000256" key="11">
    <source>
        <dbReference type="ARBA" id="ARBA00068630"/>
    </source>
</evidence>
<evidence type="ECO:0000256" key="13">
    <source>
        <dbReference type="PROSITE-ProRule" id="PRU00453"/>
    </source>
</evidence>
<dbReference type="Gene3D" id="3.30.60.190">
    <property type="match status" value="1"/>
</dbReference>
<feature type="compositionally biased region" description="Polar residues" evidence="15">
    <location>
        <begin position="273"/>
        <end position="290"/>
    </location>
</feature>
<dbReference type="InterPro" id="IPR057721">
    <property type="entry name" value="BCD1_alpha/beta"/>
</dbReference>
<proteinExistence type="inferred from homology"/>
<name>A0AAN6ZK46_9PEZI</name>
<dbReference type="PANTHER" id="PTHR13483:SF11">
    <property type="entry name" value="ZINC FINGER HIT DOMAIN-CONTAINING PROTEIN 3"/>
    <property type="match status" value="1"/>
</dbReference>
<dbReference type="InterPro" id="IPR051639">
    <property type="entry name" value="BCD1"/>
</dbReference>
<dbReference type="GO" id="GO:0000492">
    <property type="term" value="P:box C/D snoRNP assembly"/>
    <property type="evidence" value="ECO:0007669"/>
    <property type="project" value="TreeGrafter"/>
</dbReference>
<dbReference type="Proteomes" id="UP001302676">
    <property type="component" value="Unassembled WGS sequence"/>
</dbReference>
<evidence type="ECO:0000256" key="10">
    <source>
        <dbReference type="ARBA" id="ARBA00061949"/>
    </source>
</evidence>
<keyword evidence="7" id="KW-0832">Ubl conjugation</keyword>
<feature type="compositionally biased region" description="Basic and acidic residues" evidence="15">
    <location>
        <begin position="558"/>
        <end position="568"/>
    </location>
</feature>
<evidence type="ECO:0000256" key="7">
    <source>
        <dbReference type="ARBA" id="ARBA00022843"/>
    </source>
</evidence>